<dbReference type="Proteomes" id="UP000059188">
    <property type="component" value="Unassembled WGS sequence"/>
</dbReference>
<dbReference type="OrthoDB" id="3148729at2759"/>
<gene>
    <name evidence="1" type="ORF">RSOLAG1IB_09960</name>
</gene>
<evidence type="ECO:0000313" key="1">
    <source>
        <dbReference type="EMBL" id="CEL61357.1"/>
    </source>
</evidence>
<sequence length="440" mass="50009">MGTPIASTRSGLVSQELIGSQYDNSNIDEGDDSRLKELQTTLYITPTMDKNVKENTLPFVLQCYSQWATSKIFEPLKVINGMRDHVIQQFSSEDSRTRTILIANVMIDLGINSKLDNKRVTILASLDVEIRKKSRGFISTPVSSVPQLDRQTALATMNGMFEILALQAQTRPFAVGLRLLDDIAPVFRRACPESPGERVNLPNILLNPDFNLRNFAASDIMISVTTGQPTYLQYEVPFSLDLCERMSKAKSENGLQSIYGIPNELIMLFAWINSLCEEPGAGQNLGLVSWIEDNLWKIKIADDQSSDPLLRIGRMAVQECWRFAVIVYLYMALCEADSSDPRVIRAQKGYMRLVRGIKPGRYPDAYLINSMIVVGIAIMEERDRETLRQRMYKVWEWMEPGTTGNDAIMRLEDIWTRTRVERRPAVWKDLRIASRKVLGR</sequence>
<proteinExistence type="predicted"/>
<organism evidence="1 2">
    <name type="scientific">Thanatephorus cucumeris (strain AG1-IB / isolate 7/3/14)</name>
    <name type="common">Lettuce bottom rot fungus</name>
    <name type="synonym">Rhizoctonia solani</name>
    <dbReference type="NCBI Taxonomy" id="1108050"/>
    <lineage>
        <taxon>Eukaryota</taxon>
        <taxon>Fungi</taxon>
        <taxon>Dikarya</taxon>
        <taxon>Basidiomycota</taxon>
        <taxon>Agaricomycotina</taxon>
        <taxon>Agaricomycetes</taxon>
        <taxon>Cantharellales</taxon>
        <taxon>Ceratobasidiaceae</taxon>
        <taxon>Rhizoctonia</taxon>
        <taxon>Rhizoctonia solani AG-1</taxon>
    </lineage>
</organism>
<keyword evidence="2" id="KW-1185">Reference proteome</keyword>
<dbReference type="EMBL" id="LN679154">
    <property type="protein sequence ID" value="CEL61357.1"/>
    <property type="molecule type" value="Genomic_DNA"/>
</dbReference>
<dbReference type="AlphaFoldDB" id="A0A0B7FYT4"/>
<evidence type="ECO:0000313" key="2">
    <source>
        <dbReference type="Proteomes" id="UP000059188"/>
    </source>
</evidence>
<dbReference type="STRING" id="1108050.A0A0B7FYT4"/>
<dbReference type="InterPro" id="IPR021858">
    <property type="entry name" value="Fun_TF"/>
</dbReference>
<reference evidence="1 2" key="1">
    <citation type="submission" date="2014-11" db="EMBL/GenBank/DDBJ databases">
        <authorList>
            <person name="Wibberg Daniel"/>
        </authorList>
    </citation>
    <scope>NUCLEOTIDE SEQUENCE [LARGE SCALE GENOMIC DNA]</scope>
    <source>
        <strain evidence="1">Rhizoctonia solani AG1-IB 7/3/14</strain>
    </source>
</reference>
<name>A0A0B7FYT4_THACB</name>
<dbReference type="Pfam" id="PF11951">
    <property type="entry name" value="Fungal_trans_2"/>
    <property type="match status" value="1"/>
</dbReference>
<accession>A0A0B7FYT4</accession>
<evidence type="ECO:0008006" key="3">
    <source>
        <dbReference type="Google" id="ProtNLM"/>
    </source>
</evidence>
<protein>
    <recommendedName>
        <fullName evidence="3">Fungal zn(2)-Cys(6) binuclear cluster domain-containing protein</fullName>
    </recommendedName>
</protein>